<dbReference type="RefSeq" id="WP_005980966.1">
    <property type="nucleotide sequence ID" value="NZ_CABKNW010000005.1"/>
</dbReference>
<dbReference type="KEGG" id="ful:C4N20_03105"/>
<sequence length="247" mass="27372">MKIFIAGGTSGIGLAVARKYLEQGHEVGVCGRSQEKIDAIEKHEKLKIYRLDIYNKLSFEAAVKDFSKGELDIMIASAGSYSNSRTGRLTQDEAVNMLKVNISGTLNAFEIAREIMLKNGKGHIAAISSVAALLEYSGASVYSKSKRVVINLCEAYREALSDFGIGVTAVIPGYIDTLKLRELNNNDVSKKPFIMTEEYAADIIIKSIEENRDKIIFPKKMKIAVSILSMFPKKILSMILLRKKNEK</sequence>
<dbReference type="EMBL" id="LS483487">
    <property type="protein sequence ID" value="SQJ10905.1"/>
    <property type="molecule type" value="Genomic_DNA"/>
</dbReference>
<proteinExistence type="inferred from homology"/>
<dbReference type="GeneID" id="78453784"/>
<evidence type="ECO:0000256" key="1">
    <source>
        <dbReference type="ARBA" id="ARBA00006484"/>
    </source>
</evidence>
<name>A0AAX2JD68_9FUSO</name>
<dbReference type="Gene3D" id="3.40.50.720">
    <property type="entry name" value="NAD(P)-binding Rossmann-like Domain"/>
    <property type="match status" value="1"/>
</dbReference>
<protein>
    <submittedName>
        <fullName evidence="3">Uncharacterized oxidoreductase SAV2478</fullName>
        <ecNumber evidence="3">1.-.-.-</ecNumber>
    </submittedName>
</protein>
<dbReference type="AlphaFoldDB" id="A0AAX2JD68"/>
<dbReference type="InterPro" id="IPR002347">
    <property type="entry name" value="SDR_fam"/>
</dbReference>
<dbReference type="GO" id="GO:0016491">
    <property type="term" value="F:oxidoreductase activity"/>
    <property type="evidence" value="ECO:0007669"/>
    <property type="project" value="UniProtKB-KW"/>
</dbReference>
<dbReference type="GO" id="GO:0016020">
    <property type="term" value="C:membrane"/>
    <property type="evidence" value="ECO:0007669"/>
    <property type="project" value="TreeGrafter"/>
</dbReference>
<dbReference type="Pfam" id="PF00106">
    <property type="entry name" value="adh_short"/>
    <property type="match status" value="1"/>
</dbReference>
<dbReference type="PRINTS" id="PR00081">
    <property type="entry name" value="GDHRDH"/>
</dbReference>
<comment type="similarity">
    <text evidence="1">Belongs to the short-chain dehydrogenases/reductases (SDR) family.</text>
</comment>
<dbReference type="SUPFAM" id="SSF51735">
    <property type="entry name" value="NAD(P)-binding Rossmann-fold domains"/>
    <property type="match status" value="1"/>
</dbReference>
<evidence type="ECO:0000313" key="4">
    <source>
        <dbReference type="Proteomes" id="UP000249008"/>
    </source>
</evidence>
<dbReference type="InterPro" id="IPR036291">
    <property type="entry name" value="NAD(P)-bd_dom_sf"/>
</dbReference>
<dbReference type="EC" id="1.-.-.-" evidence="3"/>
<keyword evidence="2 3" id="KW-0560">Oxidoreductase</keyword>
<evidence type="ECO:0000256" key="2">
    <source>
        <dbReference type="ARBA" id="ARBA00023002"/>
    </source>
</evidence>
<dbReference type="Proteomes" id="UP000249008">
    <property type="component" value="Chromosome 1"/>
</dbReference>
<dbReference type="PANTHER" id="PTHR44196">
    <property type="entry name" value="DEHYDROGENASE/REDUCTASE SDR FAMILY MEMBER 7B"/>
    <property type="match status" value="1"/>
</dbReference>
<reference evidence="3 4" key="1">
    <citation type="submission" date="2018-06" db="EMBL/GenBank/DDBJ databases">
        <authorList>
            <consortium name="Pathogen Informatics"/>
            <person name="Doyle S."/>
        </authorList>
    </citation>
    <scope>NUCLEOTIDE SEQUENCE [LARGE SCALE GENOMIC DNA]</scope>
    <source>
        <strain evidence="3 4">NCTC12112</strain>
    </source>
</reference>
<organism evidence="3 4">
    <name type="scientific">Fusobacterium ulcerans</name>
    <dbReference type="NCBI Taxonomy" id="861"/>
    <lineage>
        <taxon>Bacteria</taxon>
        <taxon>Fusobacteriati</taxon>
        <taxon>Fusobacteriota</taxon>
        <taxon>Fusobacteriia</taxon>
        <taxon>Fusobacteriales</taxon>
        <taxon>Fusobacteriaceae</taxon>
        <taxon>Fusobacterium</taxon>
    </lineage>
</organism>
<gene>
    <name evidence="3" type="ORF">NCTC12112_02504</name>
</gene>
<dbReference type="PANTHER" id="PTHR44196:SF1">
    <property type="entry name" value="DEHYDROGENASE_REDUCTASE SDR FAMILY MEMBER 7B"/>
    <property type="match status" value="1"/>
</dbReference>
<accession>A0AAX2JD68</accession>
<evidence type="ECO:0000313" key="3">
    <source>
        <dbReference type="EMBL" id="SQJ10905.1"/>
    </source>
</evidence>